<organism evidence="2 3">
    <name type="scientific">Thalassospira tepidiphila</name>
    <dbReference type="NCBI Taxonomy" id="393657"/>
    <lineage>
        <taxon>Bacteria</taxon>
        <taxon>Pseudomonadati</taxon>
        <taxon>Pseudomonadota</taxon>
        <taxon>Alphaproteobacteria</taxon>
        <taxon>Rhodospirillales</taxon>
        <taxon>Thalassospiraceae</taxon>
        <taxon>Thalassospira</taxon>
    </lineage>
</organism>
<dbReference type="Proteomes" id="UP000556869">
    <property type="component" value="Unassembled WGS sequence"/>
</dbReference>
<evidence type="ECO:0000256" key="1">
    <source>
        <dbReference type="SAM" id="MobiDB-lite"/>
    </source>
</evidence>
<proteinExistence type="predicted"/>
<keyword evidence="3" id="KW-1185">Reference proteome</keyword>
<feature type="region of interest" description="Disordered" evidence="1">
    <location>
        <begin position="1"/>
        <end position="22"/>
    </location>
</feature>
<sequence length="40" mass="4247">MAANPPRKARPPRSSHKSDHIQIGNKLTANVVSFFCGAAA</sequence>
<dbReference type="EMBL" id="JAATJD010000002">
    <property type="protein sequence ID" value="NJB74983.1"/>
    <property type="molecule type" value="Genomic_DNA"/>
</dbReference>
<accession>A0ABX0X0D1</accession>
<name>A0ABX0X0D1_9PROT</name>
<reference evidence="2 3" key="1">
    <citation type="submission" date="2020-03" db="EMBL/GenBank/DDBJ databases">
        <title>Genomic Encyclopedia of Type Strains, Phase IV (KMG-IV): sequencing the most valuable type-strain genomes for metagenomic binning, comparative biology and taxonomic classification.</title>
        <authorList>
            <person name="Goeker M."/>
        </authorList>
    </citation>
    <scope>NUCLEOTIDE SEQUENCE [LARGE SCALE GENOMIC DNA]</scope>
    <source>
        <strain evidence="2 3">DSM 18888</strain>
    </source>
</reference>
<protein>
    <submittedName>
        <fullName evidence="2">Uncharacterized protein</fullName>
    </submittedName>
</protein>
<gene>
    <name evidence="2" type="ORF">GGR96_002075</name>
</gene>
<comment type="caution">
    <text evidence="2">The sequence shown here is derived from an EMBL/GenBank/DDBJ whole genome shotgun (WGS) entry which is preliminary data.</text>
</comment>
<evidence type="ECO:0000313" key="2">
    <source>
        <dbReference type="EMBL" id="NJB74983.1"/>
    </source>
</evidence>
<evidence type="ECO:0000313" key="3">
    <source>
        <dbReference type="Proteomes" id="UP000556869"/>
    </source>
</evidence>